<protein>
    <submittedName>
        <fullName evidence="2">Alcohol dehydrogenase transcription factor Myb/SANT-like</fullName>
    </submittedName>
</protein>
<dbReference type="Proteomes" id="UP001055439">
    <property type="component" value="Chromosome 2"/>
</dbReference>
<gene>
    <name evidence="2" type="ORF">MUK42_28372</name>
</gene>
<proteinExistence type="predicted"/>
<dbReference type="EMBL" id="CP097504">
    <property type="protein sequence ID" value="URD85956.1"/>
    <property type="molecule type" value="Genomic_DNA"/>
</dbReference>
<organism evidence="2 3">
    <name type="scientific">Musa troglodytarum</name>
    <name type="common">fe'i banana</name>
    <dbReference type="NCBI Taxonomy" id="320322"/>
    <lineage>
        <taxon>Eukaryota</taxon>
        <taxon>Viridiplantae</taxon>
        <taxon>Streptophyta</taxon>
        <taxon>Embryophyta</taxon>
        <taxon>Tracheophyta</taxon>
        <taxon>Spermatophyta</taxon>
        <taxon>Magnoliopsida</taxon>
        <taxon>Liliopsida</taxon>
        <taxon>Zingiberales</taxon>
        <taxon>Musaceae</taxon>
        <taxon>Musa</taxon>
    </lineage>
</organism>
<dbReference type="OrthoDB" id="409889at2759"/>
<accession>A0A9E7F0R0</accession>
<name>A0A9E7F0R0_9LILI</name>
<evidence type="ECO:0000313" key="3">
    <source>
        <dbReference type="Proteomes" id="UP001055439"/>
    </source>
</evidence>
<feature type="compositionally biased region" description="Basic and acidic residues" evidence="1">
    <location>
        <begin position="45"/>
        <end position="60"/>
    </location>
</feature>
<reference evidence="2" key="1">
    <citation type="submission" date="2022-05" db="EMBL/GenBank/DDBJ databases">
        <title>The Musa troglodytarum L. genome provides insights into the mechanism of non-climacteric behaviour and enrichment of carotenoids.</title>
        <authorList>
            <person name="Wang J."/>
        </authorList>
    </citation>
    <scope>NUCLEOTIDE SEQUENCE</scope>
    <source>
        <tissue evidence="2">Leaf</tissue>
    </source>
</reference>
<dbReference type="AlphaFoldDB" id="A0A9E7F0R0"/>
<keyword evidence="3" id="KW-1185">Reference proteome</keyword>
<sequence length="60" mass="6626">MDKKRLMLTMSPSSSAGLPACRHQPCSHRKVRGGPATRFENSGASEREEASRLRQEDAVL</sequence>
<evidence type="ECO:0000313" key="2">
    <source>
        <dbReference type="EMBL" id="URD85956.1"/>
    </source>
</evidence>
<feature type="region of interest" description="Disordered" evidence="1">
    <location>
        <begin position="1"/>
        <end position="60"/>
    </location>
</feature>
<evidence type="ECO:0000256" key="1">
    <source>
        <dbReference type="SAM" id="MobiDB-lite"/>
    </source>
</evidence>